<reference evidence="2" key="1">
    <citation type="submission" date="2019-08" db="EMBL/GenBank/DDBJ databases">
        <authorList>
            <person name="Kucharzyk K."/>
            <person name="Murdoch R.W."/>
            <person name="Higgins S."/>
            <person name="Loffler F."/>
        </authorList>
    </citation>
    <scope>NUCLEOTIDE SEQUENCE</scope>
</reference>
<evidence type="ECO:0000256" key="1">
    <source>
        <dbReference type="SAM" id="MobiDB-lite"/>
    </source>
</evidence>
<proteinExistence type="predicted"/>
<feature type="region of interest" description="Disordered" evidence="1">
    <location>
        <begin position="1"/>
        <end position="36"/>
    </location>
</feature>
<sequence length="257" mass="29782">MHRERNHAAEEQDDVKAHQARKQHCGHDQRTLKQHAEDRYKPAFACTCGTGQRQKADREVENRLQGDEVDHAESAEAERTVDEEGDYKLHAQQNNIRKQLADQKPRMLAKHLGTLLVKGNLLVDARLNSFWALDNFDFGHKTNRPVDGAVNKALREHCKQQKQDEPDIDDCAKEQKPEKRAEIIENQACAKRKQQRGNQQHDDLMRRVHQQQRKRSVRNFHAVSQHVVKLHRLSCRTRGRDGRIVLADKSEPDTADQ</sequence>
<dbReference type="AlphaFoldDB" id="A0A645FBG6"/>
<feature type="compositionally biased region" description="Basic and acidic residues" evidence="1">
    <location>
        <begin position="54"/>
        <end position="89"/>
    </location>
</feature>
<feature type="compositionally biased region" description="Basic and acidic residues" evidence="1">
    <location>
        <begin position="25"/>
        <end position="36"/>
    </location>
</feature>
<evidence type="ECO:0000313" key="2">
    <source>
        <dbReference type="EMBL" id="MPN11270.1"/>
    </source>
</evidence>
<name>A0A645FBG6_9ZZZZ</name>
<comment type="caution">
    <text evidence="2">The sequence shown here is derived from an EMBL/GenBank/DDBJ whole genome shotgun (WGS) entry which is preliminary data.</text>
</comment>
<feature type="region of interest" description="Disordered" evidence="1">
    <location>
        <begin position="49"/>
        <end position="89"/>
    </location>
</feature>
<gene>
    <name evidence="2" type="ORF">SDC9_158571</name>
</gene>
<protein>
    <submittedName>
        <fullName evidence="2">Uncharacterized protein</fullName>
    </submittedName>
</protein>
<organism evidence="2">
    <name type="scientific">bioreactor metagenome</name>
    <dbReference type="NCBI Taxonomy" id="1076179"/>
    <lineage>
        <taxon>unclassified sequences</taxon>
        <taxon>metagenomes</taxon>
        <taxon>ecological metagenomes</taxon>
    </lineage>
</organism>
<dbReference type="EMBL" id="VSSQ01057465">
    <property type="protein sequence ID" value="MPN11270.1"/>
    <property type="molecule type" value="Genomic_DNA"/>
</dbReference>
<accession>A0A645FBG6</accession>
<feature type="compositionally biased region" description="Basic and acidic residues" evidence="1">
    <location>
        <begin position="1"/>
        <end position="17"/>
    </location>
</feature>